<dbReference type="PANTHER" id="PTHR28250:SF1">
    <property type="entry name" value="CYTOCHROME B PRE-MRNA-PROCESSING PROTEIN 6"/>
    <property type="match status" value="1"/>
</dbReference>
<sequence>MQLDPGYRSIIDFWSGNKVKNTRLSQSTRTIMANTITKQYTRLLALWPKDALRPNLPFTRAIEHHGKPFGLQPITPVPEEGAKPQSPAPTTPAASAPPANPKLEQGQVNALFSLLENRYSTKYALSPGVLKPTSAPEHYTRLMEEIERAPKKTWWEAKLDQWKMKIRWS</sequence>
<comment type="caution">
    <text evidence="2">The sequence shown here is derived from an EMBL/GenBank/DDBJ whole genome shotgun (WGS) entry which is preliminary data.</text>
</comment>
<dbReference type="GO" id="GO:0061671">
    <property type="term" value="C:Cbp3p-Cbp6 complex"/>
    <property type="evidence" value="ECO:0007669"/>
    <property type="project" value="InterPro"/>
</dbReference>
<dbReference type="RefSeq" id="XP_043165592.1">
    <property type="nucleotide sequence ID" value="XM_043309657.1"/>
</dbReference>
<keyword evidence="3" id="KW-1185">Reference proteome</keyword>
<dbReference type="OrthoDB" id="2107880at2759"/>
<dbReference type="GO" id="GO:0043022">
    <property type="term" value="F:ribosome binding"/>
    <property type="evidence" value="ECO:0007669"/>
    <property type="project" value="InterPro"/>
</dbReference>
<dbReference type="GeneID" id="67013458"/>
<dbReference type="AlphaFoldDB" id="A0A8J2HWL0"/>
<evidence type="ECO:0000313" key="3">
    <source>
        <dbReference type="Proteomes" id="UP000676310"/>
    </source>
</evidence>
<dbReference type="EMBL" id="CAJRGZ010000015">
    <property type="protein sequence ID" value="CAG5147545.1"/>
    <property type="molecule type" value="Genomic_DNA"/>
</dbReference>
<proteinExistence type="predicted"/>
<feature type="region of interest" description="Disordered" evidence="1">
    <location>
        <begin position="67"/>
        <end position="103"/>
    </location>
</feature>
<accession>A0A8J2HWL0</accession>
<dbReference type="InterPro" id="IPR037653">
    <property type="entry name" value="Cbp6"/>
</dbReference>
<protein>
    <submittedName>
        <fullName evidence="2">Uncharacterized protein</fullName>
    </submittedName>
</protein>
<dbReference type="Proteomes" id="UP000676310">
    <property type="component" value="Unassembled WGS sequence"/>
</dbReference>
<reference evidence="2" key="1">
    <citation type="submission" date="2021-05" db="EMBL/GenBank/DDBJ databases">
        <authorList>
            <person name="Stam R."/>
        </authorList>
    </citation>
    <scope>NUCLEOTIDE SEQUENCE</scope>
    <source>
        <strain evidence="2">CS162</strain>
    </source>
</reference>
<name>A0A8J2HWL0_9PLEO</name>
<evidence type="ECO:0000256" key="1">
    <source>
        <dbReference type="SAM" id="MobiDB-lite"/>
    </source>
</evidence>
<gene>
    <name evidence="2" type="ORF">ALTATR162_LOCUS2055</name>
</gene>
<organism evidence="2 3">
    <name type="scientific">Alternaria atra</name>
    <dbReference type="NCBI Taxonomy" id="119953"/>
    <lineage>
        <taxon>Eukaryota</taxon>
        <taxon>Fungi</taxon>
        <taxon>Dikarya</taxon>
        <taxon>Ascomycota</taxon>
        <taxon>Pezizomycotina</taxon>
        <taxon>Dothideomycetes</taxon>
        <taxon>Pleosporomycetidae</taxon>
        <taxon>Pleosporales</taxon>
        <taxon>Pleosporineae</taxon>
        <taxon>Pleosporaceae</taxon>
        <taxon>Alternaria</taxon>
        <taxon>Alternaria sect. Ulocladioides</taxon>
    </lineage>
</organism>
<evidence type="ECO:0000313" key="2">
    <source>
        <dbReference type="EMBL" id="CAG5147545.1"/>
    </source>
</evidence>
<dbReference type="Pfam" id="PF20180">
    <property type="entry name" value="UQCC2_CBP6"/>
    <property type="match status" value="1"/>
</dbReference>
<dbReference type="GO" id="GO:0034551">
    <property type="term" value="P:mitochondrial respiratory chain complex III assembly"/>
    <property type="evidence" value="ECO:0007669"/>
    <property type="project" value="TreeGrafter"/>
</dbReference>
<dbReference type="PANTHER" id="PTHR28250">
    <property type="entry name" value="CYTOCHROME B PRE-MRNA-PROCESSING PROTEIN 6"/>
    <property type="match status" value="1"/>
</dbReference>